<comment type="subcellular location">
    <subcellularLocation>
        <location evidence="1">Cell membrane</location>
        <topology evidence="1">Multi-pass membrane protein</topology>
    </subcellularLocation>
</comment>
<dbReference type="InterPro" id="IPR039421">
    <property type="entry name" value="Type_1_exporter"/>
</dbReference>
<dbReference type="InterPro" id="IPR036640">
    <property type="entry name" value="ABC1_TM_sf"/>
</dbReference>
<keyword evidence="3 8" id="KW-0812">Transmembrane</keyword>
<dbReference type="OrthoDB" id="9760358at2"/>
<feature type="transmembrane region" description="Helical" evidence="8">
    <location>
        <begin position="25"/>
        <end position="43"/>
    </location>
</feature>
<feature type="domain" description="ABC transporter" evidence="9">
    <location>
        <begin position="343"/>
        <end position="577"/>
    </location>
</feature>
<keyword evidence="5 11" id="KW-0067">ATP-binding</keyword>
<dbReference type="PANTHER" id="PTHR43394:SF1">
    <property type="entry name" value="ATP-BINDING CASSETTE SUB-FAMILY B MEMBER 10, MITOCHONDRIAL"/>
    <property type="match status" value="1"/>
</dbReference>
<dbReference type="PROSITE" id="PS50929">
    <property type="entry name" value="ABC_TM1F"/>
    <property type="match status" value="1"/>
</dbReference>
<evidence type="ECO:0000313" key="12">
    <source>
        <dbReference type="Proteomes" id="UP000315971"/>
    </source>
</evidence>
<evidence type="ECO:0000256" key="8">
    <source>
        <dbReference type="SAM" id="Phobius"/>
    </source>
</evidence>
<dbReference type="SUPFAM" id="SSF52540">
    <property type="entry name" value="P-loop containing nucleoside triphosphate hydrolases"/>
    <property type="match status" value="1"/>
</dbReference>
<keyword evidence="6 8" id="KW-1133">Transmembrane helix</keyword>
<dbReference type="FunFam" id="3.40.50.300:FF:000287">
    <property type="entry name" value="Multidrug ABC transporter ATP-binding protein"/>
    <property type="match status" value="1"/>
</dbReference>
<evidence type="ECO:0000256" key="3">
    <source>
        <dbReference type="ARBA" id="ARBA00022692"/>
    </source>
</evidence>
<feature type="transmembrane region" description="Helical" evidence="8">
    <location>
        <begin position="142"/>
        <end position="161"/>
    </location>
</feature>
<keyword evidence="2" id="KW-0813">Transport</keyword>
<dbReference type="SUPFAM" id="SSF90123">
    <property type="entry name" value="ABC transporter transmembrane region"/>
    <property type="match status" value="1"/>
</dbReference>
<dbReference type="GO" id="GO:0016887">
    <property type="term" value="F:ATP hydrolysis activity"/>
    <property type="evidence" value="ECO:0007669"/>
    <property type="project" value="InterPro"/>
</dbReference>
<evidence type="ECO:0000256" key="6">
    <source>
        <dbReference type="ARBA" id="ARBA00022989"/>
    </source>
</evidence>
<evidence type="ECO:0000256" key="1">
    <source>
        <dbReference type="ARBA" id="ARBA00004651"/>
    </source>
</evidence>
<evidence type="ECO:0000259" key="9">
    <source>
        <dbReference type="PROSITE" id="PS50893"/>
    </source>
</evidence>
<proteinExistence type="predicted"/>
<protein>
    <submittedName>
        <fullName evidence="11">ATP-binding cassette, subfamily B</fullName>
    </submittedName>
</protein>
<feature type="transmembrane region" description="Helical" evidence="8">
    <location>
        <begin position="63"/>
        <end position="81"/>
    </location>
</feature>
<dbReference type="GO" id="GO:0015421">
    <property type="term" value="F:ABC-type oligopeptide transporter activity"/>
    <property type="evidence" value="ECO:0007669"/>
    <property type="project" value="TreeGrafter"/>
</dbReference>
<dbReference type="InterPro" id="IPR011527">
    <property type="entry name" value="ABC1_TM_dom"/>
</dbReference>
<organism evidence="11 12">
    <name type="scientific">Solitalea koreensis</name>
    <dbReference type="NCBI Taxonomy" id="543615"/>
    <lineage>
        <taxon>Bacteria</taxon>
        <taxon>Pseudomonadati</taxon>
        <taxon>Bacteroidota</taxon>
        <taxon>Sphingobacteriia</taxon>
        <taxon>Sphingobacteriales</taxon>
        <taxon>Sphingobacteriaceae</taxon>
        <taxon>Solitalea</taxon>
    </lineage>
</organism>
<name>A0A521DJV2_9SPHI</name>
<dbReference type="EMBL" id="FXSZ01000007">
    <property type="protein sequence ID" value="SMO71371.1"/>
    <property type="molecule type" value="Genomic_DNA"/>
</dbReference>
<keyword evidence="12" id="KW-1185">Reference proteome</keyword>
<accession>A0A521DJV2</accession>
<dbReference type="InterPro" id="IPR003439">
    <property type="entry name" value="ABC_transporter-like_ATP-bd"/>
</dbReference>
<keyword evidence="7 8" id="KW-0472">Membrane</keyword>
<dbReference type="SMART" id="SM00382">
    <property type="entry name" value="AAA"/>
    <property type="match status" value="1"/>
</dbReference>
<dbReference type="InterPro" id="IPR003593">
    <property type="entry name" value="AAA+_ATPase"/>
</dbReference>
<evidence type="ECO:0000259" key="10">
    <source>
        <dbReference type="PROSITE" id="PS50929"/>
    </source>
</evidence>
<dbReference type="AlphaFoldDB" id="A0A521DJV2"/>
<dbReference type="Proteomes" id="UP000315971">
    <property type="component" value="Unassembled WGS sequence"/>
</dbReference>
<dbReference type="Pfam" id="PF00005">
    <property type="entry name" value="ABC_tran"/>
    <property type="match status" value="1"/>
</dbReference>
<feature type="transmembrane region" description="Helical" evidence="8">
    <location>
        <begin position="167"/>
        <end position="185"/>
    </location>
</feature>
<sequence length="586" mass="66962">MAATGNALDISLTRRVFNYAKPYKIRFYWAVVLTISLAILAPLRPYLVEYTVDNYILFNDMNGLVMMTVAMTILISAQTLVQYNHTYLTNWLGQSVIKDLRRDVFNHITQLRLKYFDNTPIGTLITRTVSDLETIADVFSEGLISIVGDILQIVTIIAFMVYADWKLTLVVLTPMPLLLIATYIFKEAIKSAFQQVRAEVTKLNTFLQEHITGMFITQLFSREKQEFDKFKAINKRYRKANIQSNWYYSIFFPVVEIISAMSLGLLVWWGSKEILQNEISPGVIVSFIMYINMLYRPIRELADKFNTLQMGMVSAGRVFEIMDTDEVTENKGSLQPDRLKGEIEFDHVWFAYNDEQYILRDISFKLKAGETLALVGATGAGKSSTINILNRFYEISKGSVKVDGVDIREYELSFLRSSIATVLQDVFLFSDSIYNNIKLKNDTISHAQIREAAREVGAEEFINRLPGGFDYNVMERGSTLSAGQAQLISFIRALVYDPRILVLDEATSSVDTETEHLIQNAILKLMENRTTIVIAHRLSTIQHADKIIVLDKGEIKEMGTHQELLKLNGWYKRLYDLQFNSVGIKV</sequence>
<gene>
    <name evidence="11" type="ORF">SAMN06265350_10713</name>
</gene>
<dbReference type="GO" id="GO:0005524">
    <property type="term" value="F:ATP binding"/>
    <property type="evidence" value="ECO:0007669"/>
    <property type="project" value="UniProtKB-KW"/>
</dbReference>
<evidence type="ECO:0000256" key="4">
    <source>
        <dbReference type="ARBA" id="ARBA00022741"/>
    </source>
</evidence>
<evidence type="ECO:0000256" key="5">
    <source>
        <dbReference type="ARBA" id="ARBA00022840"/>
    </source>
</evidence>
<dbReference type="RefSeq" id="WP_142604208.1">
    <property type="nucleotide sequence ID" value="NZ_FXSZ01000007.1"/>
</dbReference>
<evidence type="ECO:0000256" key="2">
    <source>
        <dbReference type="ARBA" id="ARBA00022448"/>
    </source>
</evidence>
<dbReference type="PROSITE" id="PS00211">
    <property type="entry name" value="ABC_TRANSPORTER_1"/>
    <property type="match status" value="1"/>
</dbReference>
<dbReference type="InterPro" id="IPR027417">
    <property type="entry name" value="P-loop_NTPase"/>
</dbReference>
<dbReference type="GO" id="GO:0005886">
    <property type="term" value="C:plasma membrane"/>
    <property type="evidence" value="ECO:0007669"/>
    <property type="project" value="UniProtKB-SubCell"/>
</dbReference>
<dbReference type="Gene3D" id="1.20.1560.10">
    <property type="entry name" value="ABC transporter type 1, transmembrane domain"/>
    <property type="match status" value="1"/>
</dbReference>
<keyword evidence="4" id="KW-0547">Nucleotide-binding</keyword>
<dbReference type="Gene3D" id="3.40.50.300">
    <property type="entry name" value="P-loop containing nucleotide triphosphate hydrolases"/>
    <property type="match status" value="1"/>
</dbReference>
<evidence type="ECO:0000313" key="11">
    <source>
        <dbReference type="EMBL" id="SMO71371.1"/>
    </source>
</evidence>
<feature type="domain" description="ABC transmembrane type-1" evidence="10">
    <location>
        <begin position="29"/>
        <end position="310"/>
    </location>
</feature>
<evidence type="ECO:0000256" key="7">
    <source>
        <dbReference type="ARBA" id="ARBA00023136"/>
    </source>
</evidence>
<feature type="transmembrane region" description="Helical" evidence="8">
    <location>
        <begin position="246"/>
        <end position="267"/>
    </location>
</feature>
<dbReference type="Pfam" id="PF00664">
    <property type="entry name" value="ABC_membrane"/>
    <property type="match status" value="1"/>
</dbReference>
<reference evidence="11 12" key="1">
    <citation type="submission" date="2017-05" db="EMBL/GenBank/DDBJ databases">
        <authorList>
            <person name="Varghese N."/>
            <person name="Submissions S."/>
        </authorList>
    </citation>
    <scope>NUCLEOTIDE SEQUENCE [LARGE SCALE GENOMIC DNA]</scope>
    <source>
        <strain evidence="11 12">DSM 21342</strain>
    </source>
</reference>
<dbReference type="InterPro" id="IPR017871">
    <property type="entry name" value="ABC_transporter-like_CS"/>
</dbReference>
<dbReference type="CDD" id="cd18544">
    <property type="entry name" value="ABC_6TM_TmrA_like"/>
    <property type="match status" value="1"/>
</dbReference>
<dbReference type="PROSITE" id="PS50893">
    <property type="entry name" value="ABC_TRANSPORTER_2"/>
    <property type="match status" value="1"/>
</dbReference>
<dbReference type="PANTHER" id="PTHR43394">
    <property type="entry name" value="ATP-DEPENDENT PERMEASE MDL1, MITOCHONDRIAL"/>
    <property type="match status" value="1"/>
</dbReference>